<reference evidence="7 8" key="1">
    <citation type="submission" date="2018-03" db="EMBL/GenBank/DDBJ databases">
        <authorList>
            <person name="Fogelqvist J."/>
        </authorList>
    </citation>
    <scope>NUCLEOTIDE SEQUENCE [LARGE SCALE GENOMIC DNA]</scope>
</reference>
<dbReference type="SUPFAM" id="SSF57716">
    <property type="entry name" value="Glucocorticoid receptor-like (DNA-binding domain)"/>
    <property type="match status" value="2"/>
</dbReference>
<dbReference type="PROSITE" id="PS50023">
    <property type="entry name" value="LIM_DOMAIN_2"/>
    <property type="match status" value="1"/>
</dbReference>
<evidence type="ECO:0000256" key="4">
    <source>
        <dbReference type="PROSITE-ProRule" id="PRU00125"/>
    </source>
</evidence>
<dbReference type="InterPro" id="IPR001781">
    <property type="entry name" value="Znf_LIM"/>
</dbReference>
<evidence type="ECO:0000256" key="3">
    <source>
        <dbReference type="ARBA" id="ARBA00023038"/>
    </source>
</evidence>
<dbReference type="GO" id="GO:0046872">
    <property type="term" value="F:metal ion binding"/>
    <property type="evidence" value="ECO:0007669"/>
    <property type="project" value="UniProtKB-KW"/>
</dbReference>
<evidence type="ECO:0000259" key="6">
    <source>
        <dbReference type="PROSITE" id="PS50023"/>
    </source>
</evidence>
<proteinExistence type="predicted"/>
<dbReference type="Pfam" id="PF00412">
    <property type="entry name" value="LIM"/>
    <property type="match status" value="1"/>
</dbReference>
<keyword evidence="3 4" id="KW-0440">LIM domain</keyword>
<keyword evidence="2 4" id="KW-0862">Zinc</keyword>
<keyword evidence="1 4" id="KW-0479">Metal-binding</keyword>
<keyword evidence="7" id="KW-0496">Mitochondrion</keyword>
<dbReference type="Proteomes" id="UP000290189">
    <property type="component" value="Unassembled WGS sequence"/>
</dbReference>
<feature type="compositionally biased region" description="Low complexity" evidence="5">
    <location>
        <begin position="120"/>
        <end position="130"/>
    </location>
</feature>
<protein>
    <recommendedName>
        <fullName evidence="6">LIM zinc-binding domain-containing protein</fullName>
    </recommendedName>
</protein>
<evidence type="ECO:0000256" key="1">
    <source>
        <dbReference type="ARBA" id="ARBA00022723"/>
    </source>
</evidence>
<dbReference type="PANTHER" id="PTHR24206">
    <property type="entry name" value="OS06G0237300 PROTEIN"/>
    <property type="match status" value="1"/>
</dbReference>
<dbReference type="CDD" id="cd09358">
    <property type="entry name" value="LIM_Mical_like"/>
    <property type="match status" value="1"/>
</dbReference>
<geneLocation type="mitochondrion" evidence="7"/>
<evidence type="ECO:0000256" key="2">
    <source>
        <dbReference type="ARBA" id="ARBA00022833"/>
    </source>
</evidence>
<feature type="region of interest" description="Disordered" evidence="5">
    <location>
        <begin position="107"/>
        <end position="130"/>
    </location>
</feature>
<dbReference type="EMBL" id="OVEO01000006">
    <property type="protein sequence ID" value="SPQ96999.1"/>
    <property type="molecule type" value="Genomic_DNA"/>
</dbReference>
<dbReference type="AlphaFoldDB" id="A0A3P3YA39"/>
<sequence length="130" mass="14413">MWCARPSYFGVEHPSMQLADVHIAATMSGVAVRVQCPSCERRVYPMESQQIEGATFHKRCVRCNQCKSVVSLGNLAMYGGVIYCKPHFKERFLARGTYAALERDGDQRVDKPAFGGGQWSLSTRTSSSSS</sequence>
<organism evidence="7 8">
    <name type="scientific">Plasmodiophora brassicae</name>
    <name type="common">Clubroot disease agent</name>
    <dbReference type="NCBI Taxonomy" id="37360"/>
    <lineage>
        <taxon>Eukaryota</taxon>
        <taxon>Sar</taxon>
        <taxon>Rhizaria</taxon>
        <taxon>Endomyxa</taxon>
        <taxon>Phytomyxea</taxon>
        <taxon>Plasmodiophorida</taxon>
        <taxon>Plasmodiophoridae</taxon>
        <taxon>Plasmodiophora</taxon>
    </lineage>
</organism>
<gene>
    <name evidence="7" type="ORF">PLBR_LOCUS4214</name>
</gene>
<dbReference type="PROSITE" id="PS00478">
    <property type="entry name" value="LIM_DOMAIN_1"/>
    <property type="match status" value="1"/>
</dbReference>
<dbReference type="Gene3D" id="2.10.110.10">
    <property type="entry name" value="Cysteine Rich Protein"/>
    <property type="match status" value="1"/>
</dbReference>
<accession>A0A3P3YA39</accession>
<feature type="domain" description="LIM zinc-binding" evidence="6">
    <location>
        <begin position="34"/>
        <end position="94"/>
    </location>
</feature>
<evidence type="ECO:0000313" key="7">
    <source>
        <dbReference type="EMBL" id="SPQ96999.1"/>
    </source>
</evidence>
<name>A0A3P3YA39_PLABS</name>
<evidence type="ECO:0000256" key="5">
    <source>
        <dbReference type="SAM" id="MobiDB-lite"/>
    </source>
</evidence>
<evidence type="ECO:0000313" key="8">
    <source>
        <dbReference type="Proteomes" id="UP000290189"/>
    </source>
</evidence>
<dbReference type="SMART" id="SM00132">
    <property type="entry name" value="LIM"/>
    <property type="match status" value="1"/>
</dbReference>